<sequence length="182" mass="20149">MVREACRQYGGDLPVLDSQLALDLALRILRSSDRKSIFPVYCPRGAFTFNSNQRIMCYNYFRERVTFQEAENTCSPIGGSSMLVITNDAEQQAIASYIGRTNISSDSGVWIGLHDRLTDGVWQWTDGSVYGFNKFAPSEPNGLPGSHCATMSPAESMLWVATNCTDKLGFICAGRAMYCKSI</sequence>
<dbReference type="SUPFAM" id="SSF56436">
    <property type="entry name" value="C-type lectin-like"/>
    <property type="match status" value="1"/>
</dbReference>
<evidence type="ECO:0000259" key="1">
    <source>
        <dbReference type="PROSITE" id="PS50041"/>
    </source>
</evidence>
<reference evidence="2" key="1">
    <citation type="journal article" date="2023" name="Mol. Biol. Evol.">
        <title>Third-Generation Sequencing Reveals the Adaptive Role of the Epigenome in Three Deep-Sea Polychaetes.</title>
        <authorList>
            <person name="Perez M."/>
            <person name="Aroh O."/>
            <person name="Sun Y."/>
            <person name="Lan Y."/>
            <person name="Juniper S.K."/>
            <person name="Young C.R."/>
            <person name="Angers B."/>
            <person name="Qian P.Y."/>
        </authorList>
    </citation>
    <scope>NUCLEOTIDE SEQUENCE</scope>
    <source>
        <strain evidence="2">P08H-3</strain>
    </source>
</reference>
<proteinExistence type="predicted"/>
<dbReference type="AlphaFoldDB" id="A0AAD9MVK8"/>
<keyword evidence="3" id="KW-1185">Reference proteome</keyword>
<dbReference type="PANTHER" id="PTHR22803">
    <property type="entry name" value="MANNOSE, PHOSPHOLIPASE, LECTIN RECEPTOR RELATED"/>
    <property type="match status" value="1"/>
</dbReference>
<organism evidence="2 3">
    <name type="scientific">Paralvinella palmiformis</name>
    <dbReference type="NCBI Taxonomy" id="53620"/>
    <lineage>
        <taxon>Eukaryota</taxon>
        <taxon>Metazoa</taxon>
        <taxon>Spiralia</taxon>
        <taxon>Lophotrochozoa</taxon>
        <taxon>Annelida</taxon>
        <taxon>Polychaeta</taxon>
        <taxon>Sedentaria</taxon>
        <taxon>Canalipalpata</taxon>
        <taxon>Terebellida</taxon>
        <taxon>Terebelliformia</taxon>
        <taxon>Alvinellidae</taxon>
        <taxon>Paralvinella</taxon>
    </lineage>
</organism>
<dbReference type="InterPro" id="IPR016186">
    <property type="entry name" value="C-type_lectin-like/link_sf"/>
</dbReference>
<name>A0AAD9MVK8_9ANNE</name>
<dbReference type="Pfam" id="PF00059">
    <property type="entry name" value="Lectin_C"/>
    <property type="match status" value="1"/>
</dbReference>
<gene>
    <name evidence="2" type="ORF">LSH36_572g00064</name>
</gene>
<accession>A0AAD9MVK8</accession>
<dbReference type="EMBL" id="JAODUP010000572">
    <property type="protein sequence ID" value="KAK2147055.1"/>
    <property type="molecule type" value="Genomic_DNA"/>
</dbReference>
<dbReference type="Gene3D" id="3.10.100.10">
    <property type="entry name" value="Mannose-Binding Protein A, subunit A"/>
    <property type="match status" value="1"/>
</dbReference>
<evidence type="ECO:0000313" key="3">
    <source>
        <dbReference type="Proteomes" id="UP001208570"/>
    </source>
</evidence>
<dbReference type="InterPro" id="IPR050111">
    <property type="entry name" value="C-type_lectin/snaclec_domain"/>
</dbReference>
<dbReference type="CDD" id="cd00037">
    <property type="entry name" value="CLECT"/>
    <property type="match status" value="1"/>
</dbReference>
<comment type="caution">
    <text evidence="2">The sequence shown here is derived from an EMBL/GenBank/DDBJ whole genome shotgun (WGS) entry which is preliminary data.</text>
</comment>
<evidence type="ECO:0000313" key="2">
    <source>
        <dbReference type="EMBL" id="KAK2147055.1"/>
    </source>
</evidence>
<dbReference type="InterPro" id="IPR001304">
    <property type="entry name" value="C-type_lectin-like"/>
</dbReference>
<dbReference type="InterPro" id="IPR016187">
    <property type="entry name" value="CTDL_fold"/>
</dbReference>
<feature type="domain" description="C-type lectin" evidence="1">
    <location>
        <begin position="57"/>
        <end position="173"/>
    </location>
</feature>
<dbReference type="PROSITE" id="PS50041">
    <property type="entry name" value="C_TYPE_LECTIN_2"/>
    <property type="match status" value="1"/>
</dbReference>
<dbReference type="SMART" id="SM00034">
    <property type="entry name" value="CLECT"/>
    <property type="match status" value="1"/>
</dbReference>
<protein>
    <recommendedName>
        <fullName evidence="1">C-type lectin domain-containing protein</fullName>
    </recommendedName>
</protein>
<dbReference type="Proteomes" id="UP001208570">
    <property type="component" value="Unassembled WGS sequence"/>
</dbReference>